<keyword evidence="10" id="KW-1185">Reference proteome</keyword>
<comment type="catalytic activity">
    <reaction evidence="1">
        <text>a 1,2-diacyl-sn-glycero-3-phosphocholine + H2O = a 1,2-diacyl-sn-glycero-3-phosphate + choline + H(+)</text>
        <dbReference type="Rhea" id="RHEA:14445"/>
        <dbReference type="ChEBI" id="CHEBI:15354"/>
        <dbReference type="ChEBI" id="CHEBI:15377"/>
        <dbReference type="ChEBI" id="CHEBI:15378"/>
        <dbReference type="ChEBI" id="CHEBI:57643"/>
        <dbReference type="ChEBI" id="CHEBI:58608"/>
        <dbReference type="EC" id="3.1.4.4"/>
    </reaction>
</comment>
<keyword evidence="2" id="KW-0677">Repeat</keyword>
<dbReference type="Proteomes" id="UP000193495">
    <property type="component" value="Unassembled WGS sequence"/>
</dbReference>
<keyword evidence="3" id="KW-0378">Hydrolase</keyword>
<dbReference type="PROSITE" id="PS50035">
    <property type="entry name" value="PLD"/>
    <property type="match status" value="2"/>
</dbReference>
<keyword evidence="4" id="KW-0443">Lipid metabolism</keyword>
<feature type="region of interest" description="Disordered" evidence="5">
    <location>
        <begin position="1"/>
        <end position="29"/>
    </location>
</feature>
<evidence type="ECO:0000313" key="7">
    <source>
        <dbReference type="EMBL" id="PSK82144.1"/>
    </source>
</evidence>
<proteinExistence type="predicted"/>
<evidence type="ECO:0000313" key="10">
    <source>
        <dbReference type="Proteomes" id="UP000240624"/>
    </source>
</evidence>
<sequence>MDEELGFPLRERRGTGRTDTDRGENDPSHARWAWAALPDPELPDDPDIPLPLITAEQAYPVFERCFLEARDRVRMSFRVFDPFTQLHSVSARKVGEIWFDLIAHKLRKGLRVEIAITDFDPIAVTSMHAMTWDSIRGLIAAGEASGHPERLVLRPAMHPARVGAVPRVLLWYKTWRELHRTACQLSGLPPEDRAEMLQLRPGLRDHITERRGRLVAKPWPIPELYLATHHQKLAVFDDKWLYIGGLDLDDRRFDTPRHDRPAQETWHDVQLLMGGEAVADAHRHLDSYLRINAGATPEPTGRILRTLSAHRTPSILRMSPKRQVEELFDAHRDLFAGGRDLIYVETQFMRDRDIARSLVHAARANPDLGLIMVLPAAPEDAAFARARIDARYGDYLQARCIGKIRRAFGDRALILSPAAPRRAGQKDVGPRARMWRAPIIYVHAKIAIADNVDALVSSANLNGRSMHWDTEAGVRLAGRAAVEPLRDACMRHWMGEAGPQRPGESGRDLVARWRGMVRADSARVPELRQGLLLPYPLRPAWRLGRNLPGIPEAMV</sequence>
<dbReference type="InterPro" id="IPR015679">
    <property type="entry name" value="PLipase_D_fam"/>
</dbReference>
<feature type="domain" description="PLD phosphodiesterase" evidence="6">
    <location>
        <begin position="225"/>
        <end position="252"/>
    </location>
</feature>
<evidence type="ECO:0000256" key="1">
    <source>
        <dbReference type="ARBA" id="ARBA00000798"/>
    </source>
</evidence>
<dbReference type="SMART" id="SM00155">
    <property type="entry name" value="PLDc"/>
    <property type="match status" value="2"/>
</dbReference>
<dbReference type="Pfam" id="PF00614">
    <property type="entry name" value="PLDc"/>
    <property type="match status" value="1"/>
</dbReference>
<dbReference type="Gene3D" id="3.30.870.10">
    <property type="entry name" value="Endonuclease Chain A"/>
    <property type="match status" value="2"/>
</dbReference>
<evidence type="ECO:0000256" key="4">
    <source>
        <dbReference type="ARBA" id="ARBA00023098"/>
    </source>
</evidence>
<dbReference type="PANTHER" id="PTHR18896:SF76">
    <property type="entry name" value="PHOSPHOLIPASE"/>
    <property type="match status" value="1"/>
</dbReference>
<evidence type="ECO:0000313" key="8">
    <source>
        <dbReference type="EMBL" id="SLN20072.1"/>
    </source>
</evidence>
<feature type="domain" description="PLD phosphodiesterase" evidence="6">
    <location>
        <begin position="443"/>
        <end position="465"/>
    </location>
</feature>
<dbReference type="EMBL" id="PYGB01000013">
    <property type="protein sequence ID" value="PSK82144.1"/>
    <property type="molecule type" value="Genomic_DNA"/>
</dbReference>
<dbReference type="Proteomes" id="UP000240624">
    <property type="component" value="Unassembled WGS sequence"/>
</dbReference>
<dbReference type="SUPFAM" id="SSF56024">
    <property type="entry name" value="Phospholipase D/nuclease"/>
    <property type="match status" value="2"/>
</dbReference>
<dbReference type="RefSeq" id="WP_085894853.1">
    <property type="nucleotide sequence ID" value="NZ_FWFY01000001.1"/>
</dbReference>
<dbReference type="PANTHER" id="PTHR18896">
    <property type="entry name" value="PHOSPHOLIPASE D"/>
    <property type="match status" value="1"/>
</dbReference>
<dbReference type="GO" id="GO:0009395">
    <property type="term" value="P:phospholipid catabolic process"/>
    <property type="evidence" value="ECO:0007669"/>
    <property type="project" value="TreeGrafter"/>
</dbReference>
<dbReference type="GO" id="GO:0004630">
    <property type="term" value="F:phospholipase D activity"/>
    <property type="evidence" value="ECO:0007669"/>
    <property type="project" value="UniProtKB-EC"/>
</dbReference>
<protein>
    <submittedName>
        <fullName evidence="8">Phospholipase D Active site motif protein</fullName>
    </submittedName>
    <submittedName>
        <fullName evidence="7">Phospholipase D1/2</fullName>
    </submittedName>
</protein>
<evidence type="ECO:0000259" key="6">
    <source>
        <dbReference type="PROSITE" id="PS50035"/>
    </source>
</evidence>
<reference evidence="7 10" key="2">
    <citation type="submission" date="2018-03" db="EMBL/GenBank/DDBJ databases">
        <title>Genomic Encyclopedia of Archaeal and Bacterial Type Strains, Phase II (KMG-II): from individual species to whole genera.</title>
        <authorList>
            <person name="Goeker M."/>
        </authorList>
    </citation>
    <scope>NUCLEOTIDE SEQUENCE [LARGE SCALE GENOMIC DNA]</scope>
    <source>
        <strain evidence="7 10">DSM 29956</strain>
    </source>
</reference>
<evidence type="ECO:0000313" key="9">
    <source>
        <dbReference type="Proteomes" id="UP000193495"/>
    </source>
</evidence>
<evidence type="ECO:0000256" key="3">
    <source>
        <dbReference type="ARBA" id="ARBA00022801"/>
    </source>
</evidence>
<accession>A0A1X6YFP8</accession>
<dbReference type="OrthoDB" id="8828485at2"/>
<name>A0A1X6YFP8_9RHOB</name>
<evidence type="ECO:0000256" key="5">
    <source>
        <dbReference type="SAM" id="MobiDB-lite"/>
    </source>
</evidence>
<dbReference type="CDD" id="cd09105">
    <property type="entry name" value="PLDc_vPLD1_2_like_2"/>
    <property type="match status" value="1"/>
</dbReference>
<dbReference type="InterPro" id="IPR001736">
    <property type="entry name" value="PLipase_D/transphosphatidylase"/>
</dbReference>
<dbReference type="EMBL" id="FWFY01000001">
    <property type="protein sequence ID" value="SLN20072.1"/>
    <property type="molecule type" value="Genomic_DNA"/>
</dbReference>
<dbReference type="AlphaFoldDB" id="A0A1X6YFP8"/>
<gene>
    <name evidence="7" type="ORF">CLV79_11328</name>
    <name evidence="8" type="ORF">LOS8367_00504</name>
</gene>
<organism evidence="8 9">
    <name type="scientific">Limimaricola soesokkakensis</name>
    <dbReference type="NCBI Taxonomy" id="1343159"/>
    <lineage>
        <taxon>Bacteria</taxon>
        <taxon>Pseudomonadati</taxon>
        <taxon>Pseudomonadota</taxon>
        <taxon>Alphaproteobacteria</taxon>
        <taxon>Rhodobacterales</taxon>
        <taxon>Paracoccaceae</taxon>
        <taxon>Limimaricola</taxon>
    </lineage>
</organism>
<evidence type="ECO:0000256" key="2">
    <source>
        <dbReference type="ARBA" id="ARBA00022737"/>
    </source>
</evidence>
<feature type="compositionally biased region" description="Basic and acidic residues" evidence="5">
    <location>
        <begin position="9"/>
        <end position="29"/>
    </location>
</feature>
<reference evidence="8 9" key="1">
    <citation type="submission" date="2017-03" db="EMBL/GenBank/DDBJ databases">
        <authorList>
            <person name="Afonso C.L."/>
            <person name="Miller P.J."/>
            <person name="Scott M.A."/>
            <person name="Spackman E."/>
            <person name="Goraichik I."/>
            <person name="Dimitrov K.M."/>
            <person name="Suarez D.L."/>
            <person name="Swayne D.E."/>
        </authorList>
    </citation>
    <scope>NUCLEOTIDE SEQUENCE [LARGE SCALE GENOMIC DNA]</scope>
    <source>
        <strain evidence="8 9">CECT 8367</strain>
    </source>
</reference>